<gene>
    <name evidence="1" type="ORF">g.9804</name>
</gene>
<accession>A0A1B6II05</accession>
<protein>
    <submittedName>
        <fullName evidence="1">Uncharacterized protein</fullName>
    </submittedName>
</protein>
<organism evidence="1">
    <name type="scientific">Homalodisca liturata</name>
    <dbReference type="NCBI Taxonomy" id="320908"/>
    <lineage>
        <taxon>Eukaryota</taxon>
        <taxon>Metazoa</taxon>
        <taxon>Ecdysozoa</taxon>
        <taxon>Arthropoda</taxon>
        <taxon>Hexapoda</taxon>
        <taxon>Insecta</taxon>
        <taxon>Pterygota</taxon>
        <taxon>Neoptera</taxon>
        <taxon>Paraneoptera</taxon>
        <taxon>Hemiptera</taxon>
        <taxon>Auchenorrhyncha</taxon>
        <taxon>Membracoidea</taxon>
        <taxon>Cicadellidae</taxon>
        <taxon>Cicadellinae</taxon>
        <taxon>Proconiini</taxon>
        <taxon>Homalodisca</taxon>
    </lineage>
</organism>
<dbReference type="AlphaFoldDB" id="A0A1B6II05"/>
<dbReference type="EMBL" id="GECU01021148">
    <property type="protein sequence ID" value="JAS86558.1"/>
    <property type="molecule type" value="Transcribed_RNA"/>
</dbReference>
<reference evidence="1" key="1">
    <citation type="submission" date="2015-11" db="EMBL/GenBank/DDBJ databases">
        <title>De novo transcriptome assembly of four potential Pierce s Disease insect vectors from Arizona vineyards.</title>
        <authorList>
            <person name="Tassone E.E."/>
        </authorList>
    </citation>
    <scope>NUCLEOTIDE SEQUENCE</scope>
</reference>
<name>A0A1B6II05_9HEMI</name>
<proteinExistence type="predicted"/>
<sequence>MRYGLTVWGFSSLQNLHRVLLLQKNAIRIMAELGFRDSCRGMFKRLKLQTVANLYIGEVITYAVNKGLVQFLDTHPYNTRNRANYRLPAHHLTAYEKKPSYIGARLFNILPPTLKEQKSNSNFKEALLDWLLDKEFYSVEECLQIRRPSH</sequence>
<evidence type="ECO:0000313" key="1">
    <source>
        <dbReference type="EMBL" id="JAS86558.1"/>
    </source>
</evidence>